<dbReference type="CDD" id="cd02440">
    <property type="entry name" value="AdoMet_MTases"/>
    <property type="match status" value="1"/>
</dbReference>
<keyword evidence="3" id="KW-0949">S-adenosyl-L-methionine</keyword>
<evidence type="ECO:0000256" key="2">
    <source>
        <dbReference type="ARBA" id="ARBA00022679"/>
    </source>
</evidence>
<keyword evidence="6" id="KW-1185">Reference proteome</keyword>
<evidence type="ECO:0000313" key="6">
    <source>
        <dbReference type="Proteomes" id="UP000316798"/>
    </source>
</evidence>
<dbReference type="Proteomes" id="UP000316798">
    <property type="component" value="Chromosome"/>
</dbReference>
<protein>
    <submittedName>
        <fullName evidence="5">Class I SAM-dependent methyltransferase</fullName>
    </submittedName>
</protein>
<organism evidence="5 6">
    <name type="scientific">Rhodoferax sediminis</name>
    <dbReference type="NCBI Taxonomy" id="2509614"/>
    <lineage>
        <taxon>Bacteria</taxon>
        <taxon>Pseudomonadati</taxon>
        <taxon>Pseudomonadota</taxon>
        <taxon>Betaproteobacteria</taxon>
        <taxon>Burkholderiales</taxon>
        <taxon>Comamonadaceae</taxon>
        <taxon>Rhodoferax</taxon>
    </lineage>
</organism>
<name>A0A515DH71_9BURK</name>
<keyword evidence="2 5" id="KW-0808">Transferase</keyword>
<dbReference type="SUPFAM" id="SSF53335">
    <property type="entry name" value="S-adenosyl-L-methionine-dependent methyltransferases"/>
    <property type="match status" value="1"/>
</dbReference>
<evidence type="ECO:0000256" key="1">
    <source>
        <dbReference type="ARBA" id="ARBA00022603"/>
    </source>
</evidence>
<dbReference type="Pfam" id="PF13649">
    <property type="entry name" value="Methyltransf_25"/>
    <property type="match status" value="1"/>
</dbReference>
<dbReference type="KEGG" id="rhf:EUB48_10755"/>
<dbReference type="AlphaFoldDB" id="A0A515DH71"/>
<reference evidence="5 6" key="1">
    <citation type="submission" date="2019-01" db="EMBL/GenBank/DDBJ databases">
        <title>Genomic insights into a novel species Rhodoferax sp.</title>
        <authorList>
            <person name="Jin L."/>
        </authorList>
    </citation>
    <scope>NUCLEOTIDE SEQUENCE [LARGE SCALE GENOMIC DNA]</scope>
    <source>
        <strain evidence="5 6">CHu59-6-5</strain>
    </source>
</reference>
<dbReference type="InterPro" id="IPR041698">
    <property type="entry name" value="Methyltransf_25"/>
</dbReference>
<gene>
    <name evidence="5" type="ORF">EUB48_10755</name>
</gene>
<evidence type="ECO:0000313" key="5">
    <source>
        <dbReference type="EMBL" id="QDL39755.1"/>
    </source>
</evidence>
<dbReference type="GO" id="GO:0008168">
    <property type="term" value="F:methyltransferase activity"/>
    <property type="evidence" value="ECO:0007669"/>
    <property type="project" value="UniProtKB-KW"/>
</dbReference>
<dbReference type="InterPro" id="IPR029063">
    <property type="entry name" value="SAM-dependent_MTases_sf"/>
</dbReference>
<dbReference type="PANTHER" id="PTHR43464:SF19">
    <property type="entry name" value="UBIQUINONE BIOSYNTHESIS O-METHYLTRANSFERASE, MITOCHONDRIAL"/>
    <property type="match status" value="1"/>
</dbReference>
<proteinExistence type="predicted"/>
<dbReference type="PANTHER" id="PTHR43464">
    <property type="entry name" value="METHYLTRANSFERASE"/>
    <property type="match status" value="1"/>
</dbReference>
<dbReference type="OrthoDB" id="8595155at2"/>
<sequence length="185" mass="20201">MALFEPIRRMAISRLALKRGDVVLDVGCGTGLSLALLRQGLGAKGRVIGIDQSPEMIEKARARVMQNDWRNVVLLCSPVETAEIPRPADAALFHFTHDVLRRSDALANVLHHLKPGARVVASGLKWSWAIPANLFVWSAALHSVTTLEGLDKPWSRLAERIGPLNVETLLLDTVYIASGQLADQA</sequence>
<accession>A0A515DH71</accession>
<feature type="domain" description="Methyltransferase" evidence="4">
    <location>
        <begin position="23"/>
        <end position="116"/>
    </location>
</feature>
<keyword evidence="1 5" id="KW-0489">Methyltransferase</keyword>
<evidence type="ECO:0000259" key="4">
    <source>
        <dbReference type="Pfam" id="PF13649"/>
    </source>
</evidence>
<dbReference type="GO" id="GO:0032259">
    <property type="term" value="P:methylation"/>
    <property type="evidence" value="ECO:0007669"/>
    <property type="project" value="UniProtKB-KW"/>
</dbReference>
<dbReference type="EMBL" id="CP035503">
    <property type="protein sequence ID" value="QDL39755.1"/>
    <property type="molecule type" value="Genomic_DNA"/>
</dbReference>
<dbReference type="Gene3D" id="3.40.50.150">
    <property type="entry name" value="Vaccinia Virus protein VP39"/>
    <property type="match status" value="1"/>
</dbReference>
<evidence type="ECO:0000256" key="3">
    <source>
        <dbReference type="ARBA" id="ARBA00022691"/>
    </source>
</evidence>